<protein>
    <recommendedName>
        <fullName evidence="8">Protein kinase domain-containing protein</fullName>
    </recommendedName>
</protein>
<dbReference type="InterPro" id="IPR011009">
    <property type="entry name" value="Kinase-like_dom_sf"/>
</dbReference>
<sequence>MQVPDSEETAPVNPQSPEEPEISDSSSVVDDSATAEDDSVLDVSGKSLDFSIGENSGDAVGALYLYKNVYNLLPKSVGRLKRLRTLKFFGNEINLFSSSEFGNLVGLECLQLRLSSPAFDGLPLHKFKGLKELELSKVPSRSSAIPILSEIASLNCLTKLSVCYFSIRYLPPEIGCLSNLEYLDLSFNKMKSLPAEISNLNALVSLKVANNKLVELPLALSSLKRLENLDLSHNRLTTLGPLDLSLMRNLQNLNLQHNKLPIYCQIPSWICCNLEGNGRDISNDDFSSTSVEMDVYETVIQKNDENRFHTGFHHSSSSTAGPSSNSRCFTTRRSAGRWKRQFLQRRARQERLNNSRKSKGLDLPKLLCVKGDEECKPGNIDATSESYHEGTSDIINLDDDDDKNLLSGEDEGENISENAAHHDMYSKEELCVRSCSSVTAYSTLVDNGDEKDCYESDASSSSNQEVAGEQDDISYSEKSKSSSNSKRPRDGDLDNRNLQDPKRWKCGDCSSNLSCRNLSCKYSNMSFCSAEDHLPDGFYDAGRDRPFMPLESYEQIFHLDAREVILVDRLRDKELDGILCSARDTVSRLKQLNGLNTDRDQVDELQVALYLALFVSDHFGGTDRAALVERRRRASGGSISRKPFVCTCSTRNCESISLNPKQSLETVEDIAFSDICEKSIRSIKARQKSVVVPIGTLQFGVCRHRALLLKYLCDRMDPPVPCELVRGYLDFMPHAWNIVSVKKNDSIQRGDLIKGGGSIERDDSRVRMVVDACRPHDVREETDPEYYCRYIPLSRTQVSFSGSSPAHACLFPSLSTPDETVTESGSSLIRCKYGSADAAAKMRTLEVYGTSVDDIRNFEYSCLGEVRILGALQHPCIVEMYGHHISSKWAPPVDGNSGHRMLQSVIFMEYIKGGSLKGYMEKLSKAGEKHVPVELALCIAKDVACALVELHSKHIIHRDIKSANILIDIDRKTSDGTPVVKLCDFDRAVPLRSYQHTCCIGHVGIPPPDVCVGTPRWMAPEVLRAMHKQNIYGLEVDIWSFGCLLFEMLTLQIPYLGLSELEIHDFISMGKRPKLTDELEALRPLDKPAMAQSAAELEKTEADLDILRFLVDLFCQCTEENPESRPTADSLYKLLLERSTQFTS</sequence>
<keyword evidence="5" id="KW-1133">Transmembrane helix</keyword>
<dbReference type="Gene3D" id="3.80.10.10">
    <property type="entry name" value="Ribonuclease Inhibitor"/>
    <property type="match status" value="1"/>
</dbReference>
<gene>
    <name evidence="9" type="ORF">M0R45_018232</name>
</gene>
<evidence type="ECO:0000256" key="1">
    <source>
        <dbReference type="ARBA" id="ARBA00004370"/>
    </source>
</evidence>
<dbReference type="FunFam" id="1.10.510.10:FF:000988">
    <property type="entry name" value="Leucine-rich repeat protein kinase family protein"/>
    <property type="match status" value="1"/>
</dbReference>
<name>A0AAW1X5N8_RUBAR</name>
<dbReference type="PROSITE" id="PS50011">
    <property type="entry name" value="PROTEIN_KINASE_DOM"/>
    <property type="match status" value="1"/>
</dbReference>
<feature type="compositionally biased region" description="Low complexity" evidence="7">
    <location>
        <begin position="313"/>
        <end position="326"/>
    </location>
</feature>
<dbReference type="InterPro" id="IPR055164">
    <property type="entry name" value="EDR1/CTR1/ARMC3-like_pept-like"/>
</dbReference>
<keyword evidence="2" id="KW-0433">Leucine-rich repeat</keyword>
<feature type="region of interest" description="Disordered" evidence="7">
    <location>
        <begin position="1"/>
        <end position="39"/>
    </location>
</feature>
<evidence type="ECO:0000256" key="2">
    <source>
        <dbReference type="ARBA" id="ARBA00022614"/>
    </source>
</evidence>
<dbReference type="GO" id="GO:0016020">
    <property type="term" value="C:membrane"/>
    <property type="evidence" value="ECO:0007669"/>
    <property type="project" value="UniProtKB-SubCell"/>
</dbReference>
<feature type="compositionally biased region" description="Basic and acidic residues" evidence="7">
    <location>
        <begin position="487"/>
        <end position="497"/>
    </location>
</feature>
<feature type="domain" description="Protein kinase" evidence="8">
    <location>
        <begin position="822"/>
        <end position="1143"/>
    </location>
</feature>
<keyword evidence="10" id="KW-1185">Reference proteome</keyword>
<dbReference type="EMBL" id="JBEDUW010000004">
    <property type="protein sequence ID" value="KAK9930930.1"/>
    <property type="molecule type" value="Genomic_DNA"/>
</dbReference>
<dbReference type="InterPro" id="IPR055414">
    <property type="entry name" value="LRR_R13L4/SHOC2-like"/>
</dbReference>
<dbReference type="PANTHER" id="PTHR24359:SF1">
    <property type="entry name" value="INHIBITOR OF NUCLEAR FACTOR KAPPA-B KINASE EPSILON SUBUNIT HOMOLOG 1-RELATED"/>
    <property type="match status" value="1"/>
</dbReference>
<dbReference type="Gene3D" id="1.10.510.10">
    <property type="entry name" value="Transferase(Phosphotransferase) domain 1"/>
    <property type="match status" value="1"/>
</dbReference>
<keyword evidence="4" id="KW-0677">Repeat</keyword>
<evidence type="ECO:0000256" key="6">
    <source>
        <dbReference type="ARBA" id="ARBA00023136"/>
    </source>
</evidence>
<evidence type="ECO:0000259" key="8">
    <source>
        <dbReference type="PROSITE" id="PS50011"/>
    </source>
</evidence>
<dbReference type="InterPro" id="IPR003591">
    <property type="entry name" value="Leu-rich_rpt_typical-subtyp"/>
</dbReference>
<feature type="compositionally biased region" description="Low complexity" evidence="7">
    <location>
        <begin position="23"/>
        <end position="32"/>
    </location>
</feature>
<feature type="region of interest" description="Disordered" evidence="7">
    <location>
        <begin position="378"/>
        <end position="410"/>
    </location>
</feature>
<dbReference type="SMART" id="SM00220">
    <property type="entry name" value="S_TKc"/>
    <property type="match status" value="1"/>
</dbReference>
<keyword evidence="3" id="KW-0812">Transmembrane</keyword>
<dbReference type="SUPFAM" id="SSF52047">
    <property type="entry name" value="RNI-like"/>
    <property type="match status" value="1"/>
</dbReference>
<feature type="region of interest" description="Disordered" evidence="7">
    <location>
        <begin position="310"/>
        <end position="333"/>
    </location>
</feature>
<dbReference type="FunFam" id="3.80.10.10:FF:001868">
    <property type="entry name" value="At1g04210"/>
    <property type="match status" value="1"/>
</dbReference>
<evidence type="ECO:0000256" key="7">
    <source>
        <dbReference type="SAM" id="MobiDB-lite"/>
    </source>
</evidence>
<dbReference type="SMART" id="SM00365">
    <property type="entry name" value="LRR_SD22"/>
    <property type="match status" value="2"/>
</dbReference>
<evidence type="ECO:0000256" key="5">
    <source>
        <dbReference type="ARBA" id="ARBA00022989"/>
    </source>
</evidence>
<feature type="region of interest" description="Disordered" evidence="7">
    <location>
        <begin position="453"/>
        <end position="497"/>
    </location>
</feature>
<comment type="subcellular location">
    <subcellularLocation>
        <location evidence="1">Membrane</location>
    </subcellularLocation>
</comment>
<dbReference type="PROSITE" id="PS00108">
    <property type="entry name" value="PROTEIN_KINASE_ST"/>
    <property type="match status" value="1"/>
</dbReference>
<evidence type="ECO:0000313" key="10">
    <source>
        <dbReference type="Proteomes" id="UP001457282"/>
    </source>
</evidence>
<comment type="caution">
    <text evidence="9">The sequence shown here is derived from an EMBL/GenBank/DDBJ whole genome shotgun (WGS) entry which is preliminary data.</text>
</comment>
<reference evidence="9 10" key="1">
    <citation type="journal article" date="2023" name="G3 (Bethesda)">
        <title>A chromosome-length genome assembly and annotation of blackberry (Rubus argutus, cv. 'Hillquist').</title>
        <authorList>
            <person name="Bruna T."/>
            <person name="Aryal R."/>
            <person name="Dudchenko O."/>
            <person name="Sargent D.J."/>
            <person name="Mead D."/>
            <person name="Buti M."/>
            <person name="Cavallini A."/>
            <person name="Hytonen T."/>
            <person name="Andres J."/>
            <person name="Pham M."/>
            <person name="Weisz D."/>
            <person name="Mascagni F."/>
            <person name="Usai G."/>
            <person name="Natali L."/>
            <person name="Bassil N."/>
            <person name="Fernandez G.E."/>
            <person name="Lomsadze A."/>
            <person name="Armour M."/>
            <person name="Olukolu B."/>
            <person name="Poorten T."/>
            <person name="Britton C."/>
            <person name="Davik J."/>
            <person name="Ashrafi H."/>
            <person name="Aiden E.L."/>
            <person name="Borodovsky M."/>
            <person name="Worthington M."/>
        </authorList>
    </citation>
    <scope>NUCLEOTIDE SEQUENCE [LARGE SCALE GENOMIC DNA]</scope>
    <source>
        <strain evidence="9">PI 553951</strain>
    </source>
</reference>
<dbReference type="Pfam" id="PF00069">
    <property type="entry name" value="Pkinase"/>
    <property type="match status" value="1"/>
</dbReference>
<dbReference type="Pfam" id="PF23598">
    <property type="entry name" value="LRR_14"/>
    <property type="match status" value="1"/>
</dbReference>
<dbReference type="GO" id="GO:0004674">
    <property type="term" value="F:protein serine/threonine kinase activity"/>
    <property type="evidence" value="ECO:0007669"/>
    <property type="project" value="TreeGrafter"/>
</dbReference>
<evidence type="ECO:0000313" key="9">
    <source>
        <dbReference type="EMBL" id="KAK9930930.1"/>
    </source>
</evidence>
<dbReference type="AlphaFoldDB" id="A0AAW1X5N8"/>
<dbReference type="InterPro" id="IPR001611">
    <property type="entry name" value="Leu-rich_rpt"/>
</dbReference>
<feature type="compositionally biased region" description="Acidic residues" evidence="7">
    <location>
        <begin position="396"/>
        <end position="410"/>
    </location>
</feature>
<dbReference type="PRINTS" id="PR00019">
    <property type="entry name" value="LEURICHRPT"/>
</dbReference>
<evidence type="ECO:0000256" key="4">
    <source>
        <dbReference type="ARBA" id="ARBA00022737"/>
    </source>
</evidence>
<evidence type="ECO:0000256" key="3">
    <source>
        <dbReference type="ARBA" id="ARBA00022692"/>
    </source>
</evidence>
<dbReference type="InterPro" id="IPR008271">
    <property type="entry name" value="Ser/Thr_kinase_AS"/>
</dbReference>
<dbReference type="SMART" id="SM00369">
    <property type="entry name" value="LRR_TYP"/>
    <property type="match status" value="5"/>
</dbReference>
<accession>A0AAW1X5N8</accession>
<dbReference type="Proteomes" id="UP001457282">
    <property type="component" value="Unassembled WGS sequence"/>
</dbReference>
<keyword evidence="6" id="KW-0472">Membrane</keyword>
<organism evidence="9 10">
    <name type="scientific">Rubus argutus</name>
    <name type="common">Southern blackberry</name>
    <dbReference type="NCBI Taxonomy" id="59490"/>
    <lineage>
        <taxon>Eukaryota</taxon>
        <taxon>Viridiplantae</taxon>
        <taxon>Streptophyta</taxon>
        <taxon>Embryophyta</taxon>
        <taxon>Tracheophyta</taxon>
        <taxon>Spermatophyta</taxon>
        <taxon>Magnoliopsida</taxon>
        <taxon>eudicotyledons</taxon>
        <taxon>Gunneridae</taxon>
        <taxon>Pentapetalae</taxon>
        <taxon>rosids</taxon>
        <taxon>fabids</taxon>
        <taxon>Rosales</taxon>
        <taxon>Rosaceae</taxon>
        <taxon>Rosoideae</taxon>
        <taxon>Rosoideae incertae sedis</taxon>
        <taxon>Rubus</taxon>
    </lineage>
</organism>
<proteinExistence type="predicted"/>
<dbReference type="PROSITE" id="PS51450">
    <property type="entry name" value="LRR"/>
    <property type="match status" value="2"/>
</dbReference>
<dbReference type="PANTHER" id="PTHR24359">
    <property type="entry name" value="SERINE/THREONINE-PROTEIN KINASE SBK1"/>
    <property type="match status" value="1"/>
</dbReference>
<dbReference type="Pfam" id="PF14381">
    <property type="entry name" value="EDR1_CTR1_ARMC3_pept"/>
    <property type="match status" value="1"/>
</dbReference>
<dbReference type="InterPro" id="IPR032675">
    <property type="entry name" value="LRR_dom_sf"/>
</dbReference>
<dbReference type="SUPFAM" id="SSF56112">
    <property type="entry name" value="Protein kinase-like (PK-like)"/>
    <property type="match status" value="1"/>
</dbReference>
<dbReference type="GO" id="GO:0005524">
    <property type="term" value="F:ATP binding"/>
    <property type="evidence" value="ECO:0007669"/>
    <property type="project" value="InterPro"/>
</dbReference>
<dbReference type="InterPro" id="IPR000719">
    <property type="entry name" value="Prot_kinase_dom"/>
</dbReference>